<dbReference type="SUPFAM" id="SSF55797">
    <property type="entry name" value="PR-1-like"/>
    <property type="match status" value="1"/>
</dbReference>
<reference evidence="5" key="1">
    <citation type="submission" date="2016-06" db="UniProtKB">
        <authorList>
            <consortium name="WormBaseParasite"/>
        </authorList>
    </citation>
    <scope>IDENTIFICATION</scope>
</reference>
<feature type="domain" description="SCP" evidence="2">
    <location>
        <begin position="27"/>
        <end position="151"/>
    </location>
</feature>
<reference evidence="3 4" key="2">
    <citation type="submission" date="2018-08" db="EMBL/GenBank/DDBJ databases">
        <authorList>
            <person name="Laetsch R D."/>
            <person name="Stevens L."/>
            <person name="Kumar S."/>
            <person name="Blaxter L. M."/>
        </authorList>
    </citation>
    <scope>NUCLEOTIDE SEQUENCE [LARGE SCALE GENOMIC DNA]</scope>
</reference>
<organism evidence="5">
    <name type="scientific">Onchocerca ochengi</name>
    <name type="common">Filarial nematode worm</name>
    <dbReference type="NCBI Taxonomy" id="42157"/>
    <lineage>
        <taxon>Eukaryota</taxon>
        <taxon>Metazoa</taxon>
        <taxon>Ecdysozoa</taxon>
        <taxon>Nematoda</taxon>
        <taxon>Chromadorea</taxon>
        <taxon>Rhabditida</taxon>
        <taxon>Spirurina</taxon>
        <taxon>Spiruromorpha</taxon>
        <taxon>Filarioidea</taxon>
        <taxon>Onchocercidae</taxon>
        <taxon>Onchocerca</taxon>
    </lineage>
</organism>
<evidence type="ECO:0000259" key="2">
    <source>
        <dbReference type="SMART" id="SM00198"/>
    </source>
</evidence>
<dbReference type="InterPro" id="IPR001283">
    <property type="entry name" value="CRISP-related"/>
</dbReference>
<evidence type="ECO:0000313" key="3">
    <source>
        <dbReference type="EMBL" id="VDM92986.1"/>
    </source>
</evidence>
<dbReference type="OrthoDB" id="5874910at2759"/>
<evidence type="ECO:0000313" key="5">
    <source>
        <dbReference type="WBParaSite" id="nOo.2.0.1.t09503-RA"/>
    </source>
</evidence>
<dbReference type="STRING" id="42157.A0A182EN03"/>
<dbReference type="WBParaSite" id="nOo.2.0.1.t09503-RA">
    <property type="protein sequence ID" value="nOo.2.0.1.t09503-RA"/>
    <property type="gene ID" value="nOo.2.0.1.g09503"/>
</dbReference>
<dbReference type="InterPro" id="IPR014044">
    <property type="entry name" value="CAP_dom"/>
</dbReference>
<feature type="signal peptide" evidence="1">
    <location>
        <begin position="1"/>
        <end position="16"/>
    </location>
</feature>
<proteinExistence type="predicted"/>
<dbReference type="CDD" id="cd05380">
    <property type="entry name" value="CAP_euk"/>
    <property type="match status" value="1"/>
</dbReference>
<dbReference type="SMART" id="SM00198">
    <property type="entry name" value="SCP"/>
    <property type="match status" value="1"/>
</dbReference>
<name>A0A182EN03_ONCOC</name>
<keyword evidence="1" id="KW-0732">Signal</keyword>
<gene>
    <name evidence="3" type="ORF">NOO_LOCUS9503</name>
</gene>
<dbReference type="Gene3D" id="3.40.33.10">
    <property type="entry name" value="CAP"/>
    <property type="match status" value="1"/>
</dbReference>
<dbReference type="InterPro" id="IPR035940">
    <property type="entry name" value="CAP_sf"/>
</dbReference>
<dbReference type="Proteomes" id="UP000271087">
    <property type="component" value="Unassembled WGS sequence"/>
</dbReference>
<evidence type="ECO:0000313" key="4">
    <source>
        <dbReference type="Proteomes" id="UP000271087"/>
    </source>
</evidence>
<accession>A0A182EN03</accession>
<protein>
    <submittedName>
        <fullName evidence="5">SCP domain-containing protein</fullName>
    </submittedName>
</protein>
<dbReference type="PANTHER" id="PTHR10334">
    <property type="entry name" value="CYSTEINE-RICH SECRETORY PROTEIN-RELATED"/>
    <property type="match status" value="1"/>
</dbReference>
<keyword evidence="4" id="KW-1185">Reference proteome</keyword>
<dbReference type="Pfam" id="PF00188">
    <property type="entry name" value="CAP"/>
    <property type="match status" value="1"/>
</dbReference>
<dbReference type="EMBL" id="UYRW01004682">
    <property type="protein sequence ID" value="VDM92986.1"/>
    <property type="molecule type" value="Genomic_DNA"/>
</dbReference>
<feature type="chain" id="PRO_5043137555" evidence="1">
    <location>
        <begin position="17"/>
        <end position="151"/>
    </location>
</feature>
<dbReference type="AlphaFoldDB" id="A0A182EN03"/>
<sequence length="151" mass="17095">MILFVIFPAIIIAVAGYNCPGGKLTSLEREQTVTQINKFRSQLANGKLKNKDRGLMPKGKNMMEMRWDCKLENSAQKWADQCVSGHSPKNQRPGIGENVYTFRTSRSVANFKKTLMAGESWWYELVREYKNNPSNNFTSTVAGQGALHFTQ</sequence>
<evidence type="ECO:0000256" key="1">
    <source>
        <dbReference type="SAM" id="SignalP"/>
    </source>
</evidence>